<dbReference type="CDD" id="cd01335">
    <property type="entry name" value="Radical_SAM"/>
    <property type="match status" value="1"/>
</dbReference>
<evidence type="ECO:0000256" key="4">
    <source>
        <dbReference type="ARBA" id="ARBA00022723"/>
    </source>
</evidence>
<keyword evidence="9" id="KW-1185">Reference proteome</keyword>
<evidence type="ECO:0000259" key="7">
    <source>
        <dbReference type="PROSITE" id="PS51918"/>
    </source>
</evidence>
<feature type="domain" description="Radical SAM core" evidence="7">
    <location>
        <begin position="39"/>
        <end position="288"/>
    </location>
</feature>
<name>A0A7T7F227_9BACT</name>
<comment type="cofactor">
    <cofactor evidence="1">
        <name>[4Fe-4S] cluster</name>
        <dbReference type="ChEBI" id="CHEBI:49883"/>
    </cofactor>
</comment>
<evidence type="ECO:0000256" key="6">
    <source>
        <dbReference type="ARBA" id="ARBA00023014"/>
    </source>
</evidence>
<dbReference type="PROSITE" id="PS51918">
    <property type="entry name" value="RADICAL_SAM"/>
    <property type="match status" value="1"/>
</dbReference>
<dbReference type="PANTHER" id="PTHR11135">
    <property type="entry name" value="HISTONE ACETYLTRANSFERASE-RELATED"/>
    <property type="match status" value="1"/>
</dbReference>
<dbReference type="Pfam" id="PF16199">
    <property type="entry name" value="Radical_SAM_C"/>
    <property type="match status" value="1"/>
</dbReference>
<protein>
    <submittedName>
        <fullName evidence="8">TIGR01212 family radical SAM protein</fullName>
    </submittedName>
</protein>
<keyword evidence="2" id="KW-0004">4Fe-4S</keyword>
<dbReference type="GO" id="GO:0003824">
    <property type="term" value="F:catalytic activity"/>
    <property type="evidence" value="ECO:0007669"/>
    <property type="project" value="InterPro"/>
</dbReference>
<dbReference type="SUPFAM" id="SSF102114">
    <property type="entry name" value="Radical SAM enzymes"/>
    <property type="match status" value="1"/>
</dbReference>
<dbReference type="InterPro" id="IPR007197">
    <property type="entry name" value="rSAM"/>
</dbReference>
<dbReference type="AlphaFoldDB" id="A0A7T7F227"/>
<gene>
    <name evidence="8" type="ORF">G3M56_001145</name>
</gene>
<dbReference type="Gene3D" id="3.80.30.20">
    <property type="entry name" value="tm_1862 like domain"/>
    <property type="match status" value="1"/>
</dbReference>
<keyword evidence="4" id="KW-0479">Metal-binding</keyword>
<evidence type="ECO:0000256" key="5">
    <source>
        <dbReference type="ARBA" id="ARBA00023004"/>
    </source>
</evidence>
<reference evidence="8 9" key="1">
    <citation type="submission" date="2020-12" db="EMBL/GenBank/DDBJ databases">
        <title>Sulforoseuscoccus oceanibium gen. nov., sp. nov., a representative of the phylum Verrucomicrobia with special cytoplasmic membrane, and proposal of Sulforoseuscoccusaceae fam. nov.</title>
        <authorList>
            <person name="Xi F."/>
        </authorList>
    </citation>
    <scope>NUCLEOTIDE SEQUENCE [LARGE SCALE GENOMIC DNA]</scope>
    <source>
        <strain evidence="8 9">T37</strain>
    </source>
</reference>
<organism evidence="8 9">
    <name type="scientific">Sulfuriroseicoccus oceanibius</name>
    <dbReference type="NCBI Taxonomy" id="2707525"/>
    <lineage>
        <taxon>Bacteria</taxon>
        <taxon>Pseudomonadati</taxon>
        <taxon>Verrucomicrobiota</taxon>
        <taxon>Verrucomicrobiia</taxon>
        <taxon>Verrucomicrobiales</taxon>
        <taxon>Verrucomicrobiaceae</taxon>
        <taxon>Sulfuriroseicoccus</taxon>
    </lineage>
</organism>
<evidence type="ECO:0000256" key="1">
    <source>
        <dbReference type="ARBA" id="ARBA00001966"/>
    </source>
</evidence>
<proteinExistence type="predicted"/>
<evidence type="ECO:0000313" key="8">
    <source>
        <dbReference type="EMBL" id="QQL45223.1"/>
    </source>
</evidence>
<dbReference type="EMBL" id="CP066776">
    <property type="protein sequence ID" value="QQL45223.1"/>
    <property type="molecule type" value="Genomic_DNA"/>
</dbReference>
<dbReference type="InterPro" id="IPR005911">
    <property type="entry name" value="YhcC-like"/>
</dbReference>
<dbReference type="Proteomes" id="UP000475117">
    <property type="component" value="Chromosome"/>
</dbReference>
<dbReference type="InterPro" id="IPR032432">
    <property type="entry name" value="Radical_SAM_C"/>
</dbReference>
<keyword evidence="6" id="KW-0411">Iron-sulfur</keyword>
<dbReference type="NCBIfam" id="TIGR01212">
    <property type="entry name" value="TIGR01212 family radical SAM protein"/>
    <property type="match status" value="1"/>
</dbReference>
<dbReference type="SFLD" id="SFLDG01091">
    <property type="entry name" value="uncharacterized_CHP01210-like"/>
    <property type="match status" value="1"/>
</dbReference>
<dbReference type="InterPro" id="IPR058240">
    <property type="entry name" value="rSAM_sf"/>
</dbReference>
<dbReference type="InterPro" id="IPR006638">
    <property type="entry name" value="Elp3/MiaA/NifB-like_rSAM"/>
</dbReference>
<sequence length="332" mass="37193">MDPIAAVAAKGDRCAMTAVPCSSPTLPSYRAYGPWLREKFAGKRVYKVIADAGFTCPNRDGSKGYGGCAYCNVESFTPALARKLPTIREQLEASMENARRRFGAERFIVYFQPNTNTYAPVERLRSLYDEALAVNPEQTVGLAVGTRPDCLDAAKIALLESYTDRYVVDLELGMESMHEDTLDRINRGCSHQVLVDVLNGLVGSPLQVCVHMIFGFPWETRDQMLAYADEINRFEAVDFVKFHHLHVVKGSILGAKYQKEPFPLFDLEGYADFLCDFLPRLRSDLVIQRLFGVADRELLIGPDWGLRKPEVQAFLEKVLRERGVVQGSAVRG</sequence>
<keyword evidence="5" id="KW-0408">Iron</keyword>
<dbReference type="SFLD" id="SFLDS00029">
    <property type="entry name" value="Radical_SAM"/>
    <property type="match status" value="1"/>
</dbReference>
<accession>A0A7T7F227</accession>
<dbReference type="SFLD" id="SFLDG01086">
    <property type="entry name" value="elongater_protein-like"/>
    <property type="match status" value="1"/>
</dbReference>
<dbReference type="InterPro" id="IPR039661">
    <property type="entry name" value="ELP3"/>
</dbReference>
<keyword evidence="3" id="KW-0949">S-adenosyl-L-methionine</keyword>
<dbReference type="PANTHER" id="PTHR11135:SF1">
    <property type="entry name" value="PROTEIN YHCC"/>
    <property type="match status" value="1"/>
</dbReference>
<dbReference type="SMART" id="SM00729">
    <property type="entry name" value="Elp3"/>
    <property type="match status" value="1"/>
</dbReference>
<dbReference type="KEGG" id="soa:G3M56_001145"/>
<dbReference type="GO" id="GO:0046872">
    <property type="term" value="F:metal ion binding"/>
    <property type="evidence" value="ECO:0007669"/>
    <property type="project" value="UniProtKB-KW"/>
</dbReference>
<evidence type="ECO:0000256" key="3">
    <source>
        <dbReference type="ARBA" id="ARBA00022691"/>
    </source>
</evidence>
<evidence type="ECO:0000313" key="9">
    <source>
        <dbReference type="Proteomes" id="UP000475117"/>
    </source>
</evidence>
<evidence type="ECO:0000256" key="2">
    <source>
        <dbReference type="ARBA" id="ARBA00022485"/>
    </source>
</evidence>
<dbReference type="InterPro" id="IPR023404">
    <property type="entry name" value="rSAM_horseshoe"/>
</dbReference>
<dbReference type="Pfam" id="PF04055">
    <property type="entry name" value="Radical_SAM"/>
    <property type="match status" value="1"/>
</dbReference>
<dbReference type="GO" id="GO:0051539">
    <property type="term" value="F:4 iron, 4 sulfur cluster binding"/>
    <property type="evidence" value="ECO:0007669"/>
    <property type="project" value="UniProtKB-KW"/>
</dbReference>